<dbReference type="Gene3D" id="1.10.1200.10">
    <property type="entry name" value="ACP-like"/>
    <property type="match status" value="2"/>
</dbReference>
<dbReference type="InterPro" id="IPR016039">
    <property type="entry name" value="Thiolase-like"/>
</dbReference>
<dbReference type="GO" id="GO:0016874">
    <property type="term" value="F:ligase activity"/>
    <property type="evidence" value="ECO:0007669"/>
    <property type="project" value="UniProtKB-KW"/>
</dbReference>
<dbReference type="Pfam" id="PF14765">
    <property type="entry name" value="PS-DH"/>
    <property type="match status" value="1"/>
</dbReference>
<evidence type="ECO:0000256" key="10">
    <source>
        <dbReference type="SAM" id="MobiDB-lite"/>
    </source>
</evidence>
<dbReference type="InterPro" id="IPR036291">
    <property type="entry name" value="NAD(P)-bd_dom_sf"/>
</dbReference>
<dbReference type="PROSITE" id="PS52004">
    <property type="entry name" value="KS3_2"/>
    <property type="match status" value="1"/>
</dbReference>
<dbReference type="Pfam" id="PF07993">
    <property type="entry name" value="NAD_binding_4"/>
    <property type="match status" value="1"/>
</dbReference>
<evidence type="ECO:0000256" key="8">
    <source>
        <dbReference type="ARBA" id="ARBA00029443"/>
    </source>
</evidence>
<dbReference type="InterPro" id="IPR014031">
    <property type="entry name" value="Ketoacyl_synth_C"/>
</dbReference>
<evidence type="ECO:0000256" key="6">
    <source>
        <dbReference type="ARBA" id="ARBA00022737"/>
    </source>
</evidence>
<dbReference type="InterPro" id="IPR049551">
    <property type="entry name" value="PKS_DH_C"/>
</dbReference>
<feature type="active site" description="Proton acceptor; for dehydratase activity" evidence="9">
    <location>
        <position position="976"/>
    </location>
</feature>
<dbReference type="InterPro" id="IPR029063">
    <property type="entry name" value="SAM-dependent_MTases_sf"/>
</dbReference>
<feature type="compositionally biased region" description="Low complexity" evidence="10">
    <location>
        <begin position="2518"/>
        <end position="2531"/>
    </location>
</feature>
<keyword evidence="1" id="KW-0596">Phosphopantetheine</keyword>
<dbReference type="SMART" id="SM00827">
    <property type="entry name" value="PKS_AT"/>
    <property type="match status" value="1"/>
</dbReference>
<keyword evidence="7" id="KW-0511">Multifunctional enzyme</keyword>
<reference evidence="14" key="1">
    <citation type="submission" date="2022-12" db="EMBL/GenBank/DDBJ databases">
        <authorList>
            <person name="Petersen C."/>
        </authorList>
    </citation>
    <scope>NUCLEOTIDE SEQUENCE</scope>
    <source>
        <strain evidence="14">IBT 30728</strain>
    </source>
</reference>
<dbReference type="GeneID" id="81620518"/>
<dbReference type="GO" id="GO:0032259">
    <property type="term" value="P:methylation"/>
    <property type="evidence" value="ECO:0007669"/>
    <property type="project" value="UniProtKB-KW"/>
</dbReference>
<comment type="caution">
    <text evidence="14">The sequence shown here is derived from an EMBL/GenBank/DDBJ whole genome shotgun (WGS) entry which is preliminary data.</text>
</comment>
<dbReference type="GO" id="GO:0006633">
    <property type="term" value="P:fatty acid biosynthetic process"/>
    <property type="evidence" value="ECO:0007669"/>
    <property type="project" value="InterPro"/>
</dbReference>
<evidence type="ECO:0000313" key="14">
    <source>
        <dbReference type="EMBL" id="KAJ5495549.1"/>
    </source>
</evidence>
<reference evidence="14" key="2">
    <citation type="journal article" date="2023" name="IMA Fungus">
        <title>Comparative genomic study of the Penicillium genus elucidates a diverse pangenome and 15 lateral gene transfer events.</title>
        <authorList>
            <person name="Petersen C."/>
            <person name="Sorensen T."/>
            <person name="Nielsen M.R."/>
            <person name="Sondergaard T.E."/>
            <person name="Sorensen J.L."/>
            <person name="Fitzpatrick D.A."/>
            <person name="Frisvad J.C."/>
            <person name="Nielsen K.L."/>
        </authorList>
    </citation>
    <scope>NUCLEOTIDE SEQUENCE</scope>
    <source>
        <strain evidence="14">IBT 30728</strain>
    </source>
</reference>
<evidence type="ECO:0000259" key="13">
    <source>
        <dbReference type="PROSITE" id="PS52019"/>
    </source>
</evidence>
<dbReference type="Gene3D" id="3.40.50.720">
    <property type="entry name" value="NAD(P)-binding Rossmann-like Domain"/>
    <property type="match status" value="2"/>
</dbReference>
<dbReference type="InterPro" id="IPR042104">
    <property type="entry name" value="PKS_dehydratase_sf"/>
</dbReference>
<dbReference type="SUPFAM" id="SSF47336">
    <property type="entry name" value="ACP-like"/>
    <property type="match status" value="2"/>
</dbReference>
<dbReference type="GO" id="GO:0004315">
    <property type="term" value="F:3-oxoacyl-[acyl-carrier-protein] synthase activity"/>
    <property type="evidence" value="ECO:0007669"/>
    <property type="project" value="InterPro"/>
</dbReference>
<dbReference type="Pfam" id="PF02801">
    <property type="entry name" value="Ketoacyl-synt_C"/>
    <property type="match status" value="1"/>
</dbReference>
<evidence type="ECO:0000256" key="2">
    <source>
        <dbReference type="ARBA" id="ARBA00022553"/>
    </source>
</evidence>
<dbReference type="InterPro" id="IPR020807">
    <property type="entry name" value="PKS_DH"/>
</dbReference>
<dbReference type="SUPFAM" id="SSF53335">
    <property type="entry name" value="S-adenosyl-L-methionine-dependent methyltransferases"/>
    <property type="match status" value="1"/>
</dbReference>
<dbReference type="SUPFAM" id="SSF52777">
    <property type="entry name" value="CoA-dependent acyltransferases"/>
    <property type="match status" value="2"/>
</dbReference>
<dbReference type="Pfam" id="PF23297">
    <property type="entry name" value="ACP_SdgA_C"/>
    <property type="match status" value="1"/>
</dbReference>
<dbReference type="Pfam" id="PF16197">
    <property type="entry name" value="KAsynt_C_assoc"/>
    <property type="match status" value="1"/>
</dbReference>
<proteinExistence type="inferred from homology"/>
<feature type="domain" description="Carrier" evidence="11">
    <location>
        <begin position="3571"/>
        <end position="3652"/>
    </location>
</feature>
<dbReference type="FunFam" id="3.40.47.10:FF:000019">
    <property type="entry name" value="Polyketide synthase type I"/>
    <property type="match status" value="1"/>
</dbReference>
<dbReference type="PANTHER" id="PTHR43775">
    <property type="entry name" value="FATTY ACID SYNTHASE"/>
    <property type="match status" value="1"/>
</dbReference>
<feature type="region of interest" description="N-terminal hotdog fold" evidence="9">
    <location>
        <begin position="944"/>
        <end position="1083"/>
    </location>
</feature>
<dbReference type="Gene3D" id="3.40.50.12780">
    <property type="entry name" value="N-terminal domain of ligase-like"/>
    <property type="match status" value="1"/>
</dbReference>
<evidence type="ECO:0000256" key="9">
    <source>
        <dbReference type="PROSITE-ProRule" id="PRU01363"/>
    </source>
</evidence>
<evidence type="ECO:0000256" key="7">
    <source>
        <dbReference type="ARBA" id="ARBA00023268"/>
    </source>
</evidence>
<dbReference type="SMART" id="SM00823">
    <property type="entry name" value="PKS_PP"/>
    <property type="match status" value="2"/>
</dbReference>
<dbReference type="SMART" id="SM00822">
    <property type="entry name" value="PKS_KR"/>
    <property type="match status" value="1"/>
</dbReference>
<dbReference type="InterPro" id="IPR006162">
    <property type="entry name" value="Ppantetheine_attach_site"/>
</dbReference>
<dbReference type="SMART" id="SM00825">
    <property type="entry name" value="PKS_KS"/>
    <property type="match status" value="1"/>
</dbReference>
<dbReference type="InterPro" id="IPR020806">
    <property type="entry name" value="PKS_PP-bd"/>
</dbReference>
<dbReference type="CDD" id="cd19532">
    <property type="entry name" value="C_PKS-NRPS"/>
    <property type="match status" value="1"/>
</dbReference>
<dbReference type="InterPro" id="IPR001227">
    <property type="entry name" value="Ac_transferase_dom_sf"/>
</dbReference>
<dbReference type="CDD" id="cd05930">
    <property type="entry name" value="A_NRPS"/>
    <property type="match status" value="1"/>
</dbReference>
<keyword evidence="5" id="KW-0808">Transferase</keyword>
<dbReference type="SUPFAM" id="SSF56801">
    <property type="entry name" value="Acetyl-CoA synthetase-like"/>
    <property type="match status" value="1"/>
</dbReference>
<dbReference type="SUPFAM" id="SSF52151">
    <property type="entry name" value="FabD/lysophospholipase-like"/>
    <property type="match status" value="1"/>
</dbReference>
<dbReference type="GO" id="GO:0030639">
    <property type="term" value="P:polyketide biosynthetic process"/>
    <property type="evidence" value="ECO:0007669"/>
    <property type="project" value="UniProtKB-ARBA"/>
</dbReference>
<evidence type="ECO:0000259" key="12">
    <source>
        <dbReference type="PROSITE" id="PS52004"/>
    </source>
</evidence>
<evidence type="ECO:0000259" key="11">
    <source>
        <dbReference type="PROSITE" id="PS50075"/>
    </source>
</evidence>
<dbReference type="SMART" id="SM00826">
    <property type="entry name" value="PKS_DH"/>
    <property type="match status" value="1"/>
</dbReference>
<feature type="region of interest" description="Disordered" evidence="10">
    <location>
        <begin position="2506"/>
        <end position="2561"/>
    </location>
</feature>
<dbReference type="InterPro" id="IPR001242">
    <property type="entry name" value="Condensation_dom"/>
</dbReference>
<dbReference type="Gene3D" id="3.30.559.10">
    <property type="entry name" value="Chloramphenicol acetyltransferase-like domain"/>
    <property type="match status" value="1"/>
</dbReference>
<feature type="active site" description="Proton donor; for dehydratase activity" evidence="9">
    <location>
        <position position="1154"/>
    </location>
</feature>
<evidence type="ECO:0000256" key="4">
    <source>
        <dbReference type="ARBA" id="ARBA00022603"/>
    </source>
</evidence>
<dbReference type="InterPro" id="IPR014043">
    <property type="entry name" value="Acyl_transferase_dom"/>
</dbReference>
<dbReference type="PROSITE" id="PS00012">
    <property type="entry name" value="PHOSPHOPANTETHEINE"/>
    <property type="match status" value="1"/>
</dbReference>
<feature type="region of interest" description="C-terminal hotdog fold" evidence="9">
    <location>
        <begin position="1098"/>
        <end position="1246"/>
    </location>
</feature>
<dbReference type="PROSITE" id="PS50075">
    <property type="entry name" value="CARRIER"/>
    <property type="match status" value="2"/>
</dbReference>
<dbReference type="Pfam" id="PF00109">
    <property type="entry name" value="ketoacyl-synt"/>
    <property type="match status" value="1"/>
</dbReference>
<dbReference type="InterPro" id="IPR020845">
    <property type="entry name" value="AMP-binding_CS"/>
</dbReference>
<dbReference type="PANTHER" id="PTHR43775:SF20">
    <property type="entry name" value="HYBRID PKS-NRPS SYNTHETASE APDA"/>
    <property type="match status" value="1"/>
</dbReference>
<dbReference type="CDD" id="cd00833">
    <property type="entry name" value="PKS"/>
    <property type="match status" value="1"/>
</dbReference>
<protein>
    <submittedName>
        <fullName evidence="14">Uncharacterized protein</fullName>
    </submittedName>
</protein>
<dbReference type="GO" id="GO:0004312">
    <property type="term" value="F:fatty acid synthase activity"/>
    <property type="evidence" value="ECO:0007669"/>
    <property type="project" value="TreeGrafter"/>
</dbReference>
<evidence type="ECO:0000313" key="15">
    <source>
        <dbReference type="Proteomes" id="UP001148312"/>
    </source>
</evidence>
<dbReference type="GO" id="GO:1901336">
    <property type="term" value="P:lactone biosynthetic process"/>
    <property type="evidence" value="ECO:0007669"/>
    <property type="project" value="UniProtKB-ARBA"/>
</dbReference>
<dbReference type="GO" id="GO:0031177">
    <property type="term" value="F:phosphopantetheine binding"/>
    <property type="evidence" value="ECO:0007669"/>
    <property type="project" value="InterPro"/>
</dbReference>
<accession>A0A9X0C2Y2</accession>
<dbReference type="PROSITE" id="PS52019">
    <property type="entry name" value="PKS_MFAS_DH"/>
    <property type="match status" value="1"/>
</dbReference>
<dbReference type="GO" id="GO:0008168">
    <property type="term" value="F:methyltransferase activity"/>
    <property type="evidence" value="ECO:0007669"/>
    <property type="project" value="UniProtKB-KW"/>
</dbReference>
<dbReference type="Gene3D" id="3.40.366.10">
    <property type="entry name" value="Malonyl-Coenzyme A Acyl Carrier Protein, domain 2"/>
    <property type="match status" value="1"/>
</dbReference>
<dbReference type="SUPFAM" id="SSF53901">
    <property type="entry name" value="Thiolase-like"/>
    <property type="match status" value="1"/>
</dbReference>
<dbReference type="InterPro" id="IPR016035">
    <property type="entry name" value="Acyl_Trfase/lysoPLipase"/>
</dbReference>
<keyword evidence="2" id="KW-0597">Phosphoprotein</keyword>
<dbReference type="Pfam" id="PF21089">
    <property type="entry name" value="PKS_DH_N"/>
    <property type="match status" value="1"/>
</dbReference>
<dbReference type="Pfam" id="PF00698">
    <property type="entry name" value="Acyl_transf_1"/>
    <property type="match status" value="1"/>
</dbReference>
<dbReference type="SUPFAM" id="SSF55048">
    <property type="entry name" value="Probable ACP-binding domain of malonyl-CoA ACP transacylase"/>
    <property type="match status" value="1"/>
</dbReference>
<dbReference type="Pfam" id="PF08242">
    <property type="entry name" value="Methyltransf_12"/>
    <property type="match status" value="1"/>
</dbReference>
<dbReference type="InterPro" id="IPR057326">
    <property type="entry name" value="KR_dom"/>
</dbReference>
<sequence length="4019" mass="441674">MASSTPQPPEPIALVGSGCRFPGGANSPSALWELLASPRDVCRDIPQDRFSREGYYHPDASHHGTTNVQKSYLLQEDLTLFDAAFFNISPAEAEAMDPQQRLLLETVYEALESGGHTTEALRGSDTAVYVGTMSVDYYDTLLRDLQTIPTYFATGTNRAIISNRVSYFFDWHGPSMTIDTACSSSLIAVHQGVKSLRTGESRVAVACGTQVILNPDMYVAESKMRMLSPTGRSRMWDADADGYARGEGVAAVIMKRLSDAIADGDHIECIIRETGANQDGFSNGITVPSTDAQAALIRHTYASAGLDPVKNPDDRPHFFEAHGTGTQAGDPKEAAAIHECFGQYTTTTPLYVGSVKTVIGHLEGSAGLAGILKGAAMIREGLVVPNMLFNRLNPRVEPFYQGLHVPTQLTPWPVLGKGLPRRVSVNSFGFGGSNAHAILEEYLAPNSKPKANTTSTPFVFSAMSEASLVSQLHSYSAHLKAHTDINPADLAWTLQSRRSKLPTRITFSASTTEQLAVNIDAKLAIVAQNPGFLIGTRLSAKSTAGFAKVLGVFTGQGAQWATMGAQLIRKSSWVRDRVLDLQKSLNTLPVADRPDWQLLEEILAEEGVSRIGEASLSQPLCTVLQIILVDLLKIAGIVFTAVVGHSSGEIGAAYAAGLLSAYDAVRIAYYRGLHVRLVGNEAGSPKGAMLAVGTSWEDADELVNLKFFRGRLKIAAHNSPASVTLSGDADAVIHAKKVFDEETKFARFLKVDTAYHSHHMLACGDPYVESLRNCDVKVNQELSCTSWFSSVMSSSDRMTPTGSLRDTYWRDNMTNTVLFADAVRNAVTSDDQINLVMEVGPHPALKGPATQIISEIRSSPLPYCGVLSRGVDDLEALSDALGFLWAHSGADDVNFQSYERTLSGKCYQPNLIVGLPAYQWNHDKTHWNESRISRALRGRQQPPHELLGVRSSDSNDYDMRWSNVLKLSEIPWIEDHQLQGQPVFPAAGFVTMALEASRVLAADREVRLFELENLNLPRAVTFEEGDSSGVETLATLTATKYHNDGNLATADFSCYSSPIASSKSQSKMELMATGRVKITFGPPMEAALSGDLLEDYHMSAVDKEQFYSALSKLGYGYSGSFRGVSSLRRRLNESFAMLDTFPHSRYLVHPSTLDVAFQTSMLAYSAPGDERLWSLHIPISIGSIRVNPAACATVPPDGSQIPVCAIIDEQAHTFLANINIFSEGGAHPMVQIDDFKIKAFAPATADDDRRLFTHTSLEFALPNGNSIAENIVPTADEVDLALVCERISYYYIRKWNDEITDEEWAHGQPHHAHLRAWINHTLSTAAQGEHPTLKCEWINDTHEDIAVLANEHPNSVDVKLLRAVGENIPDAVRGQTTILEHMLPNNLLDNFYKQGVGIERYNAFLASMVQQITHRYPHADILEIGAGTGGATKSVLEEIGNTMSSYTYTDISAGFFNKASDLFKVYSDKITFKTLDIERAPASQGYKPYSYDIILASNVLHATVSLQKTLENTRQLLKPGGFLLMLEITNQGPTRFGNVMAGLPGWWLGVDDGRQWAPTVTPGQWHNALRKSGFAGVDAITPEVDGITWPLSIIAAQAIDDRVNFLRRPLASRPSPPGSSVRVESLAILGKKSLQTARLSEELSELLSHHCDEIVVLNGLPTELEAERINPMSTFINLVDLDTPIFKDITDEKMSGLKLMFERAKHVLWITEGAHVDQPYHMASIAFSRVIRNEQAHINLHHLDISGKHWNAARSIAEFLLQGAALNTWESRTQWTEGQRSQPPLLWSQEPETFLVDGDLKIPRLVSSTCQNERLNASRRLIQKRVSLSESNVSLELSTKWRPYLVESAGFSHLRRRDSLGQLVRVTISSLAAYRVAPDTFLFLGIGASETDQKPTLFLSSNNSWKVVPVASVDIVEETDDETSFAPLLVSVASELLAFSVLDSLSTGSHILVQCSTEDGLLAEALLRRAALTTAVRVTFVCEIDLNISPPSLGQWILLDSRASQHILRRTLRRLNPSHYLNLTARGSSNIVAALPSNCRYVDRTALLQHESSFLTPPSHLNELLADALVRAKVSKSPIREQSFSRPVFEVSQIQGMDMLEHATCSIINWPSTGSILAEIRPLRTSTMFSPGKTYLLIGLSGKIGQSLCEWMVENGAGCVCLTSRQPRIDPRWLESFQGTNAMVKVIPMDVTDKSIVKSVINEIRATCPPIAGIAHGAMVLHDALFANMAADEMRRVLAPKIDGSRNVDEVFHDEALDFFVILSSSASVIGNSGQSNYAAANGYINSLVRQRRRRGLAASALDIGRVVGIGYVETAGEAVSIQLARMGLAALSEPDLRLAFAETIQTGYVSPEDESGLPEAVVTTGIRTIRENEDIKGPWFSNPFFSHCIVTSEHANSGSGEQKQQTRLPVSQQLSLATTQNQALEILQDCFSAKLQAILQISDQEMDRHAPLVSVGIDSLVAVEARSWFLKELQVDIPVLKLVGGASIQDICEVVLDKLPEKLKGNLGKQDAPTDQAMSATATTSASTTAIPESMSESSSQVACTPPSSASTTDGSLPDEELKISPPSIAPKAAVHQRKIIKRVPISLSQSRFWFLRLLLEDQLTYNVTFYYHVAGELRAADLERAVRVVTNRHEALRTCFVEDRNDASQAYQEILASSSIRLEQKSISSVAEVATEYAKLKAHSFDLASGELLKIVLLTLSPSSHYLLFNHHHIIIDGVSFQLLISELETVYNGQSLGPLPRQYPDISEAQHQDIASGRMSDELQYWRSIFPIGEQPPVLPVLSIAHTTSRSAMKTFDTHQVACHIDAAVIARIKAASRAQQSTPFHFYLAAFKTLLFKLSDAQDLTIGIADAARNESDLMHSIGFFLNLLPLRFRRHSSQNFVDAIAEARRTAYSALGNSRLPFDVLLAELNVARSATHSPFFQAFLDYRQGAQENHAWGNCQFELQEAHPGRTAYDITLDITDSAQSALVMIRAQKSFYDLTAANLLLETYVHLLDVLSNTPSLELEKTPTFSDKQRHTARQNGHGADLISDWPKTLIHRLDQVARENADKAALKDGFGNSLTYAEMMHRTEAIAEKLQNAGVAPGDRVLCYQEPAVDWICSMLAIKYVGAVYVPLDLRNPLPRLAVVSQDCEPFAILVDATTAASAPQLEVPTAQIIDVSKVNREASSYMKILAQAEAPAAILYTSGSTGTPKGIVVTHFGLRNEIEGYTKSWNLRAEDTLQQSAFTFNHSVDQIYTGLANGGSVYVVPSSQRGDPLEITRIIQRQAITYTKATPSEYLLWLEHGSESLRTASSWCFAFGGGEPLTATVTNAFAELQLPQLRFFNSYGPTEISISSHKTEIPYRDRERVEAMGRIPCGYSLPNYHTYVLDEKLRPLPAGMPGEVYIGGAGVSQGYLHNEALTAKHFMVNPHASTEYLAQGWTRMYRTGDIGHLTPDGALVFRSRCVGDTQVKIRGLRIELRDIESNIVATAGGALKEAVVTLRAGDPDFLVAHVVFSPGHDTPEREVFLTQLLERLPLPQYMIPAVAFSLERLPLTNHAKIDRRAIQEMPLPQRLKLASPDSPQDHVLTETMIQLKNVWRDVLGKSHGALGLEIAPTSSFFLVGGNSLLAIRLQARIRAVFNVAIRLVELLENHTLRDMARKIEVSTSVDPIDWEEETSPPTIPTFFEEILSSPKREKEKTGKTTILITGATGFLAKHLLPQLAEHPSVEMVHCVAVREKLSAPFSRRLPVASDNILAHDGDLSLPLLGLPEDKFQLLSQQVDVILHLGGVRSFWDNYHVLRRSNVHPTRELVKLAAARRIPIHYISTAGVLSREIAAETSGPAASAASWIPPVDGSNGYVATRWASERILERAGASLGVPSTVYRFLPSSDEFSNTSSQAVLDDFVKYVDASGSIPDMTGWTGRLDLSPVNQVTQWLCSHVLSNESVVEGETVSSTNTRTTHFIHYESPFTFTVDELAAYVEKHRGDRGLERVPILKWIGKIKALGFEYFLTNQDAIVEHSDRSAVARFESRR</sequence>
<dbReference type="InterPro" id="IPR009081">
    <property type="entry name" value="PP-bd_ACP"/>
</dbReference>
<dbReference type="SUPFAM" id="SSF51735">
    <property type="entry name" value="NAD(P)-binding Rossmann-fold domains"/>
    <property type="match status" value="2"/>
</dbReference>
<dbReference type="InterPro" id="IPR013120">
    <property type="entry name" value="FAR_NAD-bd"/>
</dbReference>
<dbReference type="InterPro" id="IPR013968">
    <property type="entry name" value="PKS_KR"/>
</dbReference>
<dbReference type="InterPro" id="IPR016036">
    <property type="entry name" value="Malonyl_transacylase_ACP-bd"/>
</dbReference>
<dbReference type="InterPro" id="IPR032821">
    <property type="entry name" value="PKS_assoc"/>
</dbReference>
<feature type="domain" description="Carrier" evidence="11">
    <location>
        <begin position="2423"/>
        <end position="2500"/>
    </location>
</feature>
<feature type="compositionally biased region" description="Polar residues" evidence="10">
    <location>
        <begin position="2536"/>
        <end position="2556"/>
    </location>
</feature>
<dbReference type="Gene3D" id="3.10.129.110">
    <property type="entry name" value="Polyketide synthase dehydratase"/>
    <property type="match status" value="1"/>
</dbReference>
<dbReference type="Gene3D" id="3.30.300.30">
    <property type="match status" value="1"/>
</dbReference>
<dbReference type="InterPro" id="IPR013217">
    <property type="entry name" value="Methyltransf_12"/>
</dbReference>
<dbReference type="Pfam" id="PF00550">
    <property type="entry name" value="PP-binding"/>
    <property type="match status" value="1"/>
</dbReference>
<dbReference type="InterPro" id="IPR023213">
    <property type="entry name" value="CAT-like_dom_sf"/>
</dbReference>
<dbReference type="InterPro" id="IPR049552">
    <property type="entry name" value="PKS_DH_N"/>
</dbReference>
<feature type="domain" description="PKS/mFAS DH" evidence="13">
    <location>
        <begin position="944"/>
        <end position="1246"/>
    </location>
</feature>
<dbReference type="Pfam" id="PF00501">
    <property type="entry name" value="AMP-binding"/>
    <property type="match status" value="1"/>
</dbReference>
<dbReference type="InterPro" id="IPR018201">
    <property type="entry name" value="Ketoacyl_synth_AS"/>
</dbReference>
<keyword evidence="15" id="KW-1185">Reference proteome</keyword>
<evidence type="ECO:0000256" key="5">
    <source>
        <dbReference type="ARBA" id="ARBA00022679"/>
    </source>
</evidence>
<feature type="domain" description="Ketosynthase family 3 (KS3)" evidence="12">
    <location>
        <begin position="9"/>
        <end position="441"/>
    </location>
</feature>
<keyword evidence="3" id="KW-0436">Ligase</keyword>
<dbReference type="InterPro" id="IPR050091">
    <property type="entry name" value="PKS_NRPS_Biosynth_Enz"/>
</dbReference>
<dbReference type="PROSITE" id="PS00606">
    <property type="entry name" value="KS3_1"/>
    <property type="match status" value="1"/>
</dbReference>
<dbReference type="InterPro" id="IPR000873">
    <property type="entry name" value="AMP-dep_synth/lig_dom"/>
</dbReference>
<dbReference type="InterPro" id="IPR020841">
    <property type="entry name" value="PKS_Beta-ketoAc_synthase_dom"/>
</dbReference>
<dbReference type="Gene3D" id="3.40.50.150">
    <property type="entry name" value="Vaccinia Virus protein VP39"/>
    <property type="match status" value="1"/>
</dbReference>
<dbReference type="EMBL" id="JAPWDQ010000001">
    <property type="protein sequence ID" value="KAJ5495549.1"/>
    <property type="molecule type" value="Genomic_DNA"/>
</dbReference>
<dbReference type="InterPro" id="IPR045851">
    <property type="entry name" value="AMP-bd_C_sf"/>
</dbReference>
<comment type="similarity">
    <text evidence="8">In the C-terminal section; belongs to the NRP synthetase family.</text>
</comment>
<gene>
    <name evidence="14" type="ORF">N7539_000665</name>
</gene>
<dbReference type="RefSeq" id="XP_056794562.1">
    <property type="nucleotide sequence ID" value="XM_056930269.1"/>
</dbReference>
<keyword evidence="6" id="KW-0677">Repeat</keyword>
<dbReference type="Gene3D" id="3.30.559.30">
    <property type="entry name" value="Nonribosomal peptide synthetase, condensation domain"/>
    <property type="match status" value="1"/>
</dbReference>
<dbReference type="GO" id="GO:0009403">
    <property type="term" value="P:toxin biosynthetic process"/>
    <property type="evidence" value="ECO:0007669"/>
    <property type="project" value="UniProtKB-ARBA"/>
</dbReference>
<dbReference type="InterPro" id="IPR049900">
    <property type="entry name" value="PKS_mFAS_DH"/>
</dbReference>
<dbReference type="Proteomes" id="UP001148312">
    <property type="component" value="Unassembled WGS sequence"/>
</dbReference>
<dbReference type="InterPro" id="IPR014030">
    <property type="entry name" value="Ketoacyl_synth_N"/>
</dbReference>
<dbReference type="InterPro" id="IPR036736">
    <property type="entry name" value="ACP-like_sf"/>
</dbReference>
<name>A0A9X0C2Y2_9EURO</name>
<dbReference type="PROSITE" id="PS00455">
    <property type="entry name" value="AMP_BINDING"/>
    <property type="match status" value="1"/>
</dbReference>
<keyword evidence="4" id="KW-0489">Methyltransferase</keyword>
<organism evidence="14 15">
    <name type="scientific">Penicillium diatomitis</name>
    <dbReference type="NCBI Taxonomy" id="2819901"/>
    <lineage>
        <taxon>Eukaryota</taxon>
        <taxon>Fungi</taxon>
        <taxon>Dikarya</taxon>
        <taxon>Ascomycota</taxon>
        <taxon>Pezizomycotina</taxon>
        <taxon>Eurotiomycetes</taxon>
        <taxon>Eurotiomycetidae</taxon>
        <taxon>Eurotiales</taxon>
        <taxon>Aspergillaceae</taxon>
        <taxon>Penicillium</taxon>
    </lineage>
</organism>
<dbReference type="Pfam" id="PF08659">
    <property type="entry name" value="KR"/>
    <property type="match status" value="1"/>
</dbReference>
<evidence type="ECO:0000256" key="1">
    <source>
        <dbReference type="ARBA" id="ARBA00022450"/>
    </source>
</evidence>
<dbReference type="Pfam" id="PF00668">
    <property type="entry name" value="Condensation"/>
    <property type="match status" value="1"/>
</dbReference>
<dbReference type="InterPro" id="IPR042099">
    <property type="entry name" value="ANL_N_sf"/>
</dbReference>
<dbReference type="Gene3D" id="3.40.47.10">
    <property type="match status" value="1"/>
</dbReference>
<evidence type="ECO:0000256" key="3">
    <source>
        <dbReference type="ARBA" id="ARBA00022598"/>
    </source>
</evidence>
<dbReference type="CDD" id="cd02440">
    <property type="entry name" value="AdoMet_MTases"/>
    <property type="match status" value="1"/>
</dbReference>